<evidence type="ECO:0000313" key="2">
    <source>
        <dbReference type="EMBL" id="KAJ1107045.1"/>
    </source>
</evidence>
<dbReference type="AlphaFoldDB" id="A0AAV7N303"/>
<evidence type="ECO:0000256" key="1">
    <source>
        <dbReference type="SAM" id="MobiDB-lite"/>
    </source>
</evidence>
<dbReference type="Proteomes" id="UP001066276">
    <property type="component" value="Chromosome 9"/>
</dbReference>
<name>A0AAV7N303_PLEWA</name>
<feature type="compositionally biased region" description="Basic and acidic residues" evidence="1">
    <location>
        <begin position="1"/>
        <end position="13"/>
    </location>
</feature>
<sequence>MTESGDRWRDRRTPHVSHRREGPAAPGPGEPGRCLGRGADTEAHNEAQMELPPAADSAATEPQAPACISGRSQIGQGHRSGDLSYRGCIRVATGIARARFQYHSMSPLAGPAL</sequence>
<comment type="caution">
    <text evidence="2">The sequence shown here is derived from an EMBL/GenBank/DDBJ whole genome shotgun (WGS) entry which is preliminary data.</text>
</comment>
<protein>
    <submittedName>
        <fullName evidence="2">Uncharacterized protein</fullName>
    </submittedName>
</protein>
<evidence type="ECO:0000313" key="3">
    <source>
        <dbReference type="Proteomes" id="UP001066276"/>
    </source>
</evidence>
<feature type="region of interest" description="Disordered" evidence="1">
    <location>
        <begin position="1"/>
        <end position="82"/>
    </location>
</feature>
<dbReference type="EMBL" id="JANPWB010000013">
    <property type="protein sequence ID" value="KAJ1107045.1"/>
    <property type="molecule type" value="Genomic_DNA"/>
</dbReference>
<accession>A0AAV7N303</accession>
<gene>
    <name evidence="2" type="ORF">NDU88_004442</name>
</gene>
<organism evidence="2 3">
    <name type="scientific">Pleurodeles waltl</name>
    <name type="common">Iberian ribbed newt</name>
    <dbReference type="NCBI Taxonomy" id="8319"/>
    <lineage>
        <taxon>Eukaryota</taxon>
        <taxon>Metazoa</taxon>
        <taxon>Chordata</taxon>
        <taxon>Craniata</taxon>
        <taxon>Vertebrata</taxon>
        <taxon>Euteleostomi</taxon>
        <taxon>Amphibia</taxon>
        <taxon>Batrachia</taxon>
        <taxon>Caudata</taxon>
        <taxon>Salamandroidea</taxon>
        <taxon>Salamandridae</taxon>
        <taxon>Pleurodelinae</taxon>
        <taxon>Pleurodeles</taxon>
    </lineage>
</organism>
<reference evidence="2" key="1">
    <citation type="journal article" date="2022" name="bioRxiv">
        <title>Sequencing and chromosome-scale assembly of the giantPleurodeles waltlgenome.</title>
        <authorList>
            <person name="Brown T."/>
            <person name="Elewa A."/>
            <person name="Iarovenko S."/>
            <person name="Subramanian E."/>
            <person name="Araus A.J."/>
            <person name="Petzold A."/>
            <person name="Susuki M."/>
            <person name="Suzuki K.-i.T."/>
            <person name="Hayashi T."/>
            <person name="Toyoda A."/>
            <person name="Oliveira C."/>
            <person name="Osipova E."/>
            <person name="Leigh N.D."/>
            <person name="Simon A."/>
            <person name="Yun M.H."/>
        </authorList>
    </citation>
    <scope>NUCLEOTIDE SEQUENCE</scope>
    <source>
        <strain evidence="2">20211129_DDA</strain>
        <tissue evidence="2">Liver</tissue>
    </source>
</reference>
<proteinExistence type="predicted"/>
<keyword evidence="3" id="KW-1185">Reference proteome</keyword>